<dbReference type="OrthoDB" id="654211at2759"/>
<evidence type="ECO:0000256" key="1">
    <source>
        <dbReference type="ARBA" id="ARBA00004123"/>
    </source>
</evidence>
<dbReference type="PANTHER" id="PTHR40626">
    <property type="entry name" value="MIP31509P"/>
    <property type="match status" value="1"/>
</dbReference>
<dbReference type="GO" id="GO:0000981">
    <property type="term" value="F:DNA-binding transcription factor activity, RNA polymerase II-specific"/>
    <property type="evidence" value="ECO:0007669"/>
    <property type="project" value="InterPro"/>
</dbReference>
<keyword evidence="2" id="KW-0479">Metal-binding</keyword>
<dbReference type="InterPro" id="IPR051059">
    <property type="entry name" value="VerF-like"/>
</dbReference>
<evidence type="ECO:0000313" key="10">
    <source>
        <dbReference type="Proteomes" id="UP001149165"/>
    </source>
</evidence>
<evidence type="ECO:0000313" key="9">
    <source>
        <dbReference type="EMBL" id="KAJ5096649.1"/>
    </source>
</evidence>
<dbReference type="GO" id="GO:0005634">
    <property type="term" value="C:nucleus"/>
    <property type="evidence" value="ECO:0007669"/>
    <property type="project" value="UniProtKB-SubCell"/>
</dbReference>
<feature type="region of interest" description="Disordered" evidence="7">
    <location>
        <begin position="37"/>
        <end position="101"/>
    </location>
</feature>
<dbReference type="GO" id="GO:0000785">
    <property type="term" value="C:chromatin"/>
    <property type="evidence" value="ECO:0007669"/>
    <property type="project" value="TreeGrafter"/>
</dbReference>
<keyword evidence="10" id="KW-1185">Reference proteome</keyword>
<accession>A0A9W9FAW0</accession>
<gene>
    <name evidence="9" type="ORF">N7456_007370</name>
</gene>
<evidence type="ECO:0000256" key="4">
    <source>
        <dbReference type="ARBA" id="ARBA00022771"/>
    </source>
</evidence>
<proteinExistence type="predicted"/>
<protein>
    <recommendedName>
        <fullName evidence="8">Xylanolytic transcriptional activator regulatory domain-containing protein</fullName>
    </recommendedName>
</protein>
<dbReference type="Pfam" id="PF04082">
    <property type="entry name" value="Fungal_trans"/>
    <property type="match status" value="1"/>
</dbReference>
<feature type="compositionally biased region" description="Polar residues" evidence="7">
    <location>
        <begin position="37"/>
        <end position="50"/>
    </location>
</feature>
<reference evidence="9" key="2">
    <citation type="journal article" date="2023" name="IMA Fungus">
        <title>Comparative genomic study of the Penicillium genus elucidates a diverse pangenome and 15 lateral gene transfer events.</title>
        <authorList>
            <person name="Petersen C."/>
            <person name="Sorensen T."/>
            <person name="Nielsen M.R."/>
            <person name="Sondergaard T.E."/>
            <person name="Sorensen J.L."/>
            <person name="Fitzpatrick D.A."/>
            <person name="Frisvad J.C."/>
            <person name="Nielsen K.L."/>
        </authorList>
    </citation>
    <scope>NUCLEOTIDE SEQUENCE</scope>
    <source>
        <strain evidence="9">IBT 30069</strain>
    </source>
</reference>
<dbReference type="GO" id="GO:0000978">
    <property type="term" value="F:RNA polymerase II cis-regulatory region sequence-specific DNA binding"/>
    <property type="evidence" value="ECO:0007669"/>
    <property type="project" value="InterPro"/>
</dbReference>
<dbReference type="CDD" id="cd12148">
    <property type="entry name" value="fungal_TF_MHR"/>
    <property type="match status" value="1"/>
</dbReference>
<evidence type="ECO:0000256" key="6">
    <source>
        <dbReference type="ARBA" id="ARBA00023242"/>
    </source>
</evidence>
<evidence type="ECO:0000256" key="3">
    <source>
        <dbReference type="ARBA" id="ARBA00022737"/>
    </source>
</evidence>
<comment type="caution">
    <text evidence="9">The sequence shown here is derived from an EMBL/GenBank/DDBJ whole genome shotgun (WGS) entry which is preliminary data.</text>
</comment>
<dbReference type="GO" id="GO:0006351">
    <property type="term" value="P:DNA-templated transcription"/>
    <property type="evidence" value="ECO:0007669"/>
    <property type="project" value="InterPro"/>
</dbReference>
<evidence type="ECO:0000256" key="7">
    <source>
        <dbReference type="SAM" id="MobiDB-lite"/>
    </source>
</evidence>
<feature type="region of interest" description="Disordered" evidence="7">
    <location>
        <begin position="174"/>
        <end position="194"/>
    </location>
</feature>
<keyword evidence="4" id="KW-0863">Zinc-finger</keyword>
<dbReference type="Proteomes" id="UP001149165">
    <property type="component" value="Unassembled WGS sequence"/>
</dbReference>
<keyword evidence="5" id="KW-0862">Zinc</keyword>
<dbReference type="EMBL" id="JAPQKH010000005">
    <property type="protein sequence ID" value="KAJ5096649.1"/>
    <property type="molecule type" value="Genomic_DNA"/>
</dbReference>
<keyword evidence="6" id="KW-0539">Nucleus</keyword>
<feature type="domain" description="Xylanolytic transcriptional activator regulatory" evidence="8">
    <location>
        <begin position="261"/>
        <end position="548"/>
    </location>
</feature>
<comment type="subcellular location">
    <subcellularLocation>
        <location evidence="1">Nucleus</location>
    </subcellularLocation>
</comment>
<dbReference type="InterPro" id="IPR007219">
    <property type="entry name" value="XnlR_reg_dom"/>
</dbReference>
<sequence length="751" mass="83844">MRDLLCEKVEILLCPELDHSKANGNSDLLTRHIRLSHGNTNNETSPTHNLNKCEKPPGSGNTSPIPDSGISLQDLLIQPSDSASHSNIPSSGVNFVPSTDTSDLNNNEIPLDVSNELSLNPTSMPWVPPTSNFGDFATFIDNMTALDGQYPSAFFTDQPILDFSPAPLFSAHECHPYQSSKGPPRSNPPRVPTSTPHLFDEFSSSFPSFDSASTTKPRKEPFKVTLQDLDSISSEIKRYASVLPSNFVLPSRHTLTRYIFTYFSGFHRHLPMLHIPTFWPTKYPVDLILAMSTIGALSAFDNENAIMFFRASLGIAQERLRDRHVQKCGKLYSLHKESRDTIHIGRPEEVPNVENFDPLPLAQTLLILLAMATWGNSKAIYNESIAIQNMLANYLRDEKLLRPQKLSLGEDWSSWIQAEAFRRTIAIIFCFFVFHIIVYDIPPPILNSELNIDLPSQEVIWEAQSETEWQEARKKRAQGSNFQAHLSHLFENSESARGMEFSQLGGYTLILALIQHIYLLRETSRRHSDVRGIAPTDVANVEQALKNWQSAWSLDPESYLGPGSSRGPISFNASALLRMAYMRLNVDLGPCRALNTHDPHEIAISMHESPTLAPSRKLSRAVLYSAHALSIPVKIGVNIAARSQAFAWSLQHSLCALECAFVISKWLIGIQPRVAGESLDEEEARLLAYITDMVAEADPAGKMGANKSHLCTRVIKVWAKLFSGEAHWEVVRLISRVLSAYGDILEEDLTV</sequence>
<evidence type="ECO:0000256" key="2">
    <source>
        <dbReference type="ARBA" id="ARBA00022723"/>
    </source>
</evidence>
<dbReference type="AlphaFoldDB" id="A0A9W9FAW0"/>
<evidence type="ECO:0000259" key="8">
    <source>
        <dbReference type="Pfam" id="PF04082"/>
    </source>
</evidence>
<dbReference type="PANTHER" id="PTHR40626:SF10">
    <property type="entry name" value="C2H2-TYPE DOMAIN-CONTAINING PROTEIN"/>
    <property type="match status" value="1"/>
</dbReference>
<name>A0A9W9FAW0_9EURO</name>
<reference evidence="9" key="1">
    <citation type="submission" date="2022-11" db="EMBL/GenBank/DDBJ databases">
        <authorList>
            <person name="Petersen C."/>
        </authorList>
    </citation>
    <scope>NUCLEOTIDE SEQUENCE</scope>
    <source>
        <strain evidence="9">IBT 30069</strain>
    </source>
</reference>
<keyword evidence="3" id="KW-0677">Repeat</keyword>
<organism evidence="9 10">
    <name type="scientific">Penicillium angulare</name>
    <dbReference type="NCBI Taxonomy" id="116970"/>
    <lineage>
        <taxon>Eukaryota</taxon>
        <taxon>Fungi</taxon>
        <taxon>Dikarya</taxon>
        <taxon>Ascomycota</taxon>
        <taxon>Pezizomycotina</taxon>
        <taxon>Eurotiomycetes</taxon>
        <taxon>Eurotiomycetidae</taxon>
        <taxon>Eurotiales</taxon>
        <taxon>Aspergillaceae</taxon>
        <taxon>Penicillium</taxon>
    </lineage>
</organism>
<feature type="compositionally biased region" description="Polar residues" evidence="7">
    <location>
        <begin position="79"/>
        <end position="101"/>
    </location>
</feature>
<dbReference type="GO" id="GO:0008270">
    <property type="term" value="F:zinc ion binding"/>
    <property type="evidence" value="ECO:0007669"/>
    <property type="project" value="UniProtKB-KW"/>
</dbReference>
<evidence type="ECO:0000256" key="5">
    <source>
        <dbReference type="ARBA" id="ARBA00022833"/>
    </source>
</evidence>